<keyword evidence="3 6" id="KW-0479">Metal-binding</keyword>
<dbReference type="PANTHER" id="PTHR11644:SF2">
    <property type="entry name" value="CYTIDINE DEAMINASE"/>
    <property type="match status" value="1"/>
</dbReference>
<comment type="subunit">
    <text evidence="2 6">Homodimer.</text>
</comment>
<keyword evidence="5 6" id="KW-0862">Zinc</keyword>
<dbReference type="HAMAP" id="MF_01558">
    <property type="entry name" value="Cyt_deam"/>
    <property type="match status" value="1"/>
</dbReference>
<dbReference type="PROSITE" id="PS00903">
    <property type="entry name" value="CYT_DCMP_DEAMINASES_1"/>
    <property type="match status" value="1"/>
</dbReference>
<evidence type="ECO:0000256" key="3">
    <source>
        <dbReference type="ARBA" id="ARBA00022723"/>
    </source>
</evidence>
<dbReference type="PROSITE" id="PS51747">
    <property type="entry name" value="CYT_DCMP_DEAMINASES_2"/>
    <property type="match status" value="2"/>
</dbReference>
<evidence type="ECO:0000256" key="6">
    <source>
        <dbReference type="HAMAP-Rule" id="MF_01558"/>
    </source>
</evidence>
<dbReference type="CDD" id="cd01283">
    <property type="entry name" value="cytidine_deaminase"/>
    <property type="match status" value="1"/>
</dbReference>
<dbReference type="InterPro" id="IPR002125">
    <property type="entry name" value="CMP_dCMP_dom"/>
</dbReference>
<gene>
    <name evidence="6 8" type="primary">cdd</name>
    <name evidence="8" type="ORF">L2764_06825</name>
</gene>
<evidence type="ECO:0000256" key="1">
    <source>
        <dbReference type="ARBA" id="ARBA00006576"/>
    </source>
</evidence>
<dbReference type="InterPro" id="IPR050202">
    <property type="entry name" value="Cyt/Deoxycyt_deaminase"/>
</dbReference>
<feature type="binding site" evidence="6">
    <location>
        <begin position="88"/>
        <end position="90"/>
    </location>
    <ligand>
        <name>substrate</name>
    </ligand>
</feature>
<evidence type="ECO:0000256" key="5">
    <source>
        <dbReference type="ARBA" id="ARBA00022833"/>
    </source>
</evidence>
<feature type="binding site" evidence="6">
    <location>
        <position position="128"/>
    </location>
    <ligand>
        <name>Zn(2+)</name>
        <dbReference type="ChEBI" id="CHEBI:29105"/>
        <note>catalytic</note>
    </ligand>
</feature>
<dbReference type="RefSeq" id="WP_248939477.1">
    <property type="nucleotide sequence ID" value="NZ_JAKIKS010000019.1"/>
</dbReference>
<evidence type="ECO:0000313" key="8">
    <source>
        <dbReference type="EMBL" id="MCL1124196.1"/>
    </source>
</evidence>
<dbReference type="EMBL" id="JAKIKS010000019">
    <property type="protein sequence ID" value="MCL1124196.1"/>
    <property type="molecule type" value="Genomic_DNA"/>
</dbReference>
<comment type="catalytic activity">
    <reaction evidence="6">
        <text>cytidine + H2O + H(+) = uridine + NH4(+)</text>
        <dbReference type="Rhea" id="RHEA:16069"/>
        <dbReference type="ChEBI" id="CHEBI:15377"/>
        <dbReference type="ChEBI" id="CHEBI:15378"/>
        <dbReference type="ChEBI" id="CHEBI:16704"/>
        <dbReference type="ChEBI" id="CHEBI:17562"/>
        <dbReference type="ChEBI" id="CHEBI:28938"/>
        <dbReference type="EC" id="3.5.4.5"/>
    </reaction>
</comment>
<keyword evidence="9" id="KW-1185">Reference proteome</keyword>
<sequence length="296" mass="32376">MQDRFIEPIKTLSNSLANALTPLLDDRFSGYISASQRQKLMTVTQLDEAPLLLQLLPIAAALSKPTISHFYVGAIAKGASGDIYMGANIELQGKALFHSVHAEQSAISHAWLKGEKYISDIIVNASPCGHCRQFMNELVKGHAINIHLPKQTPKTLTHYLPYAFGPSDLNVQHPLLSPQYHPHSLDSDDPIMQVALEHASKSYAPYTQNHAAVILETVDGKQYSSRYAENAAFNPSMLPMQMALSAMVRHDQDFSDITRAILVESSKGKVSLIGATTDALNAVSNVELEHKLAIPA</sequence>
<dbReference type="NCBIfam" id="NF006537">
    <property type="entry name" value="PRK09027.1"/>
    <property type="match status" value="1"/>
</dbReference>
<comment type="catalytic activity">
    <reaction evidence="6">
        <text>2'-deoxycytidine + H2O + H(+) = 2'-deoxyuridine + NH4(+)</text>
        <dbReference type="Rhea" id="RHEA:13433"/>
        <dbReference type="ChEBI" id="CHEBI:15377"/>
        <dbReference type="ChEBI" id="CHEBI:15378"/>
        <dbReference type="ChEBI" id="CHEBI:15698"/>
        <dbReference type="ChEBI" id="CHEBI:16450"/>
        <dbReference type="ChEBI" id="CHEBI:28938"/>
        <dbReference type="EC" id="3.5.4.5"/>
    </reaction>
</comment>
<protein>
    <recommendedName>
        <fullName evidence="6">Cytidine deaminase</fullName>
        <ecNumber evidence="6">3.5.4.5</ecNumber>
    </recommendedName>
    <alternativeName>
        <fullName evidence="6">Cytidine aminohydrolase</fullName>
        <shortName evidence="6">CDA</shortName>
    </alternativeName>
</protein>
<evidence type="ECO:0000256" key="4">
    <source>
        <dbReference type="ARBA" id="ARBA00022801"/>
    </source>
</evidence>
<feature type="active site" description="Proton donor" evidence="6">
    <location>
        <position position="103"/>
    </location>
</feature>
<feature type="binding site" evidence="6">
    <location>
        <position position="131"/>
    </location>
    <ligand>
        <name>Zn(2+)</name>
        <dbReference type="ChEBI" id="CHEBI:29105"/>
        <note>catalytic</note>
    </ligand>
</feature>
<dbReference type="PANTHER" id="PTHR11644">
    <property type="entry name" value="CYTIDINE DEAMINASE"/>
    <property type="match status" value="1"/>
</dbReference>
<accession>A0ABT0L926</accession>
<proteinExistence type="inferred from homology"/>
<comment type="caution">
    <text evidence="8">The sequence shown here is derived from an EMBL/GenBank/DDBJ whole genome shotgun (WGS) entry which is preliminary data.</text>
</comment>
<dbReference type="InterPro" id="IPR013171">
    <property type="entry name" value="Cyd/dCyd_deaminase_Zn-bd"/>
</dbReference>
<evidence type="ECO:0000256" key="2">
    <source>
        <dbReference type="ARBA" id="ARBA00011738"/>
    </source>
</evidence>
<comment type="similarity">
    <text evidence="1 6">Belongs to the cytidine and deoxycytidylate deaminase family.</text>
</comment>
<dbReference type="InterPro" id="IPR016192">
    <property type="entry name" value="APOBEC/CMP_deaminase_Zn-bd"/>
</dbReference>
<dbReference type="PIRSF" id="PIRSF006334">
    <property type="entry name" value="Cdd_plus_pseudo"/>
    <property type="match status" value="1"/>
</dbReference>
<keyword evidence="4 6" id="KW-0378">Hydrolase</keyword>
<feature type="domain" description="CMP/dCMP-type deaminase" evidence="7">
    <location>
        <begin position="47"/>
        <end position="167"/>
    </location>
</feature>
<dbReference type="Pfam" id="PF08211">
    <property type="entry name" value="dCMP_cyt_deam_2"/>
    <property type="match status" value="1"/>
</dbReference>
<dbReference type="Gene3D" id="3.40.140.10">
    <property type="entry name" value="Cytidine Deaminase, domain 2"/>
    <property type="match status" value="2"/>
</dbReference>
<comment type="cofactor">
    <cofactor evidence="6">
        <name>Zn(2+)</name>
        <dbReference type="ChEBI" id="CHEBI:29105"/>
    </cofactor>
    <text evidence="6">Binds 1 zinc ion.</text>
</comment>
<reference evidence="8 9" key="1">
    <citation type="submission" date="2022-01" db="EMBL/GenBank/DDBJ databases">
        <title>Whole genome-based taxonomy of the Shewanellaceae.</title>
        <authorList>
            <person name="Martin-Rodriguez A.J."/>
        </authorList>
    </citation>
    <scope>NUCLEOTIDE SEQUENCE [LARGE SCALE GENOMIC DNA]</scope>
    <source>
        <strain evidence="8 9">DSM 17177</strain>
    </source>
</reference>
<comment type="function">
    <text evidence="6">This enzyme scavenges exogenous and endogenous cytidine and 2'-deoxycytidine for UMP synthesis.</text>
</comment>
<feature type="binding site" evidence="6">
    <location>
        <position position="101"/>
    </location>
    <ligand>
        <name>Zn(2+)</name>
        <dbReference type="ChEBI" id="CHEBI:29105"/>
        <note>catalytic</note>
    </ligand>
</feature>
<organism evidence="8 9">
    <name type="scientific">Shewanella surugensis</name>
    <dbReference type="NCBI Taxonomy" id="212020"/>
    <lineage>
        <taxon>Bacteria</taxon>
        <taxon>Pseudomonadati</taxon>
        <taxon>Pseudomonadota</taxon>
        <taxon>Gammaproteobacteria</taxon>
        <taxon>Alteromonadales</taxon>
        <taxon>Shewanellaceae</taxon>
        <taxon>Shewanella</taxon>
    </lineage>
</organism>
<dbReference type="Pfam" id="PF00383">
    <property type="entry name" value="dCMP_cyt_deam_1"/>
    <property type="match status" value="1"/>
</dbReference>
<dbReference type="Proteomes" id="UP001203423">
    <property type="component" value="Unassembled WGS sequence"/>
</dbReference>
<feature type="domain" description="CMP/dCMP-type deaminase" evidence="7">
    <location>
        <begin position="186"/>
        <end position="296"/>
    </location>
</feature>
<dbReference type="GO" id="GO:0004126">
    <property type="term" value="F:cytidine deaminase activity"/>
    <property type="evidence" value="ECO:0007669"/>
    <property type="project" value="UniProtKB-EC"/>
</dbReference>
<dbReference type="InterPro" id="IPR016193">
    <property type="entry name" value="Cytidine_deaminase-like"/>
</dbReference>
<dbReference type="EC" id="3.5.4.5" evidence="6"/>
<evidence type="ECO:0000259" key="7">
    <source>
        <dbReference type="PROSITE" id="PS51747"/>
    </source>
</evidence>
<name>A0ABT0L926_9GAMM</name>
<dbReference type="InterPro" id="IPR020797">
    <property type="entry name" value="Cytidine_deaminase_bacteria"/>
</dbReference>
<evidence type="ECO:0000313" key="9">
    <source>
        <dbReference type="Proteomes" id="UP001203423"/>
    </source>
</evidence>
<dbReference type="SUPFAM" id="SSF53927">
    <property type="entry name" value="Cytidine deaminase-like"/>
    <property type="match status" value="2"/>
</dbReference>